<dbReference type="GO" id="GO:0010181">
    <property type="term" value="F:FMN binding"/>
    <property type="evidence" value="ECO:0007669"/>
    <property type="project" value="InterPro"/>
</dbReference>
<evidence type="ECO:0000256" key="1">
    <source>
        <dbReference type="ARBA" id="ARBA00022630"/>
    </source>
</evidence>
<dbReference type="CDD" id="cd02803">
    <property type="entry name" value="OYE_like_FMN_family"/>
    <property type="match status" value="1"/>
</dbReference>
<keyword evidence="5" id="KW-1185">Reference proteome</keyword>
<dbReference type="EMBL" id="ARYH01000001">
    <property type="protein sequence ID" value="KCZ85066.1"/>
    <property type="molecule type" value="Genomic_DNA"/>
</dbReference>
<dbReference type="SUPFAM" id="SSF51395">
    <property type="entry name" value="FMN-linked oxidoreductases"/>
    <property type="match status" value="1"/>
</dbReference>
<evidence type="ECO:0000313" key="4">
    <source>
        <dbReference type="EMBL" id="KCZ85066.1"/>
    </source>
</evidence>
<dbReference type="eggNOG" id="COG1902">
    <property type="taxonomic scope" value="Bacteria"/>
</dbReference>
<dbReference type="AlphaFoldDB" id="A0A069E910"/>
<organism evidence="4 5">
    <name type="scientific">Hyphomonas adhaerens MHS-3</name>
    <dbReference type="NCBI Taxonomy" id="1280949"/>
    <lineage>
        <taxon>Bacteria</taxon>
        <taxon>Pseudomonadati</taxon>
        <taxon>Pseudomonadota</taxon>
        <taxon>Alphaproteobacteria</taxon>
        <taxon>Hyphomonadales</taxon>
        <taxon>Hyphomonadaceae</taxon>
        <taxon>Hyphomonas</taxon>
    </lineage>
</organism>
<gene>
    <name evidence="4" type="ORF">HAD_05275</name>
</gene>
<dbReference type="STRING" id="1280949.HAD_05275"/>
<dbReference type="InterPro" id="IPR051799">
    <property type="entry name" value="NADH_flavin_oxidoreductase"/>
</dbReference>
<dbReference type="PATRIC" id="fig|1280949.3.peg.1077"/>
<dbReference type="InterPro" id="IPR013785">
    <property type="entry name" value="Aldolase_TIM"/>
</dbReference>
<dbReference type="RefSeq" id="WP_035569826.1">
    <property type="nucleotide sequence ID" value="NZ_ARYH01000001.1"/>
</dbReference>
<dbReference type="PANTHER" id="PTHR43656:SF2">
    <property type="entry name" value="BINDING OXIDOREDUCTASE, PUTATIVE (AFU_ORTHOLOGUE AFUA_2G08260)-RELATED"/>
    <property type="match status" value="1"/>
</dbReference>
<feature type="domain" description="NADH:flavin oxidoreductase/NADH oxidase N-terminal" evidence="3">
    <location>
        <begin position="3"/>
        <end position="226"/>
    </location>
</feature>
<comment type="caution">
    <text evidence="4">The sequence shown here is derived from an EMBL/GenBank/DDBJ whole genome shotgun (WGS) entry which is preliminary data.</text>
</comment>
<name>A0A069E910_9PROT</name>
<dbReference type="Pfam" id="PF00724">
    <property type="entry name" value="Oxidored_FMN"/>
    <property type="match status" value="1"/>
</dbReference>
<dbReference type="PANTHER" id="PTHR43656">
    <property type="entry name" value="BINDING OXIDOREDUCTASE, PUTATIVE (AFU_ORTHOLOGUE AFUA_2G08260)-RELATED"/>
    <property type="match status" value="1"/>
</dbReference>
<dbReference type="GO" id="GO:0016491">
    <property type="term" value="F:oxidoreductase activity"/>
    <property type="evidence" value="ECO:0007669"/>
    <property type="project" value="UniProtKB-KW"/>
</dbReference>
<dbReference type="InterPro" id="IPR001155">
    <property type="entry name" value="OxRdtase_FMN_N"/>
</dbReference>
<dbReference type="Gene3D" id="3.20.20.70">
    <property type="entry name" value="Aldolase class I"/>
    <property type="match status" value="1"/>
</dbReference>
<evidence type="ECO:0000259" key="3">
    <source>
        <dbReference type="Pfam" id="PF00724"/>
    </source>
</evidence>
<keyword evidence="1" id="KW-0285">Flavoprotein</keyword>
<dbReference type="Proteomes" id="UP000027446">
    <property type="component" value="Unassembled WGS sequence"/>
</dbReference>
<evidence type="ECO:0000313" key="5">
    <source>
        <dbReference type="Proteomes" id="UP000027446"/>
    </source>
</evidence>
<evidence type="ECO:0000256" key="2">
    <source>
        <dbReference type="ARBA" id="ARBA00023002"/>
    </source>
</evidence>
<sequence>MTSLFDPLTLAHGPAMKNRFMLAPLTNLQSHADGTLSDDEFRWLTYRAEGGFGLTMTCAAHVQAIGQGFPGQLGIFDDKHLPGLTRLAEAINKTGSHSVVQLHHAGMRSPAELIGEAPVCPSDNEEFGARALTGDEVKQAFDDFVAAAKRAEKAGFHGVELHGAHGYLICQFISGEVNLRDDEWGGAYENRVKFLMEMIDAVRSECGKDFSLGVRLSPERFGMDLGEIRRLAGEIMTGGKVDYLDMSLWNTFKEPQDEAYKGKRLVDWFTDLPRGDCRLGAAGKLTTGKACQDAMEAGLDFVVIGRGAILHHDFPEKVLADPDFTPIALPVPEAHLRAEGLGETFVTYMKTWKGFVEDTA</sequence>
<keyword evidence="2" id="KW-0560">Oxidoreductase</keyword>
<protein>
    <submittedName>
        <fullName evidence="4">NADH:flavin oxidoreductase/NADH oxidase family protein</fullName>
    </submittedName>
</protein>
<reference evidence="4 5" key="1">
    <citation type="journal article" date="2014" name="Antonie Van Leeuwenhoek">
        <title>Hyphomonas beringensis sp. nov. and Hyphomonas chukchiensis sp. nov., isolated from surface seawater of the Bering Sea and Chukchi Sea.</title>
        <authorList>
            <person name="Li C."/>
            <person name="Lai Q."/>
            <person name="Li G."/>
            <person name="Dong C."/>
            <person name="Wang J."/>
            <person name="Liao Y."/>
            <person name="Shao Z."/>
        </authorList>
    </citation>
    <scope>NUCLEOTIDE SEQUENCE [LARGE SCALE GENOMIC DNA]</scope>
    <source>
        <strain evidence="4 5">MHS-3</strain>
    </source>
</reference>
<proteinExistence type="predicted"/>
<accession>A0A069E910</accession>
<dbReference type="OrthoDB" id="9784632at2"/>